<sequence length="171" mass="19326">MTEITAVFKGLMDANYRKDLGAKIRRGQRGAVQRGRIPAGRAYGYEVANQLAADGSLTRGLRQIKIEEADVLLRIFREFAANTSPRSIAERLNRDNIPGPSGGPWLANTLTGDRKRRNGILQNRLYRGELIHNRTSKVIDPISRKTRIRPNAESEWVIENVPELRIIPEEL</sequence>
<dbReference type="PROSITE" id="PS51737">
    <property type="entry name" value="RECOMBINASE_DNA_BIND"/>
    <property type="match status" value="1"/>
</dbReference>
<organism evidence="2 3">
    <name type="scientific">Novosphingobium decolorationis</name>
    <dbReference type="NCBI Taxonomy" id="2698673"/>
    <lineage>
        <taxon>Bacteria</taxon>
        <taxon>Pseudomonadati</taxon>
        <taxon>Pseudomonadota</taxon>
        <taxon>Alphaproteobacteria</taxon>
        <taxon>Sphingomonadales</taxon>
        <taxon>Sphingomonadaceae</taxon>
        <taxon>Novosphingobium</taxon>
    </lineage>
</organism>
<dbReference type="PANTHER" id="PTHR30461:SF23">
    <property type="entry name" value="DNA RECOMBINASE-RELATED"/>
    <property type="match status" value="1"/>
</dbReference>
<dbReference type="Pfam" id="PF07508">
    <property type="entry name" value="Recombinase"/>
    <property type="match status" value="1"/>
</dbReference>
<dbReference type="PANTHER" id="PTHR30461">
    <property type="entry name" value="DNA-INVERTASE FROM LAMBDOID PROPHAGE"/>
    <property type="match status" value="1"/>
</dbReference>
<evidence type="ECO:0000259" key="1">
    <source>
        <dbReference type="PROSITE" id="PS51737"/>
    </source>
</evidence>
<gene>
    <name evidence="2" type="ORF">HT578_11920</name>
</gene>
<dbReference type="EMBL" id="CP054856">
    <property type="protein sequence ID" value="QVM84301.1"/>
    <property type="molecule type" value="Genomic_DNA"/>
</dbReference>
<dbReference type="InterPro" id="IPR011109">
    <property type="entry name" value="DNA_bind_recombinase_dom"/>
</dbReference>
<dbReference type="RefSeq" id="WP_213499684.1">
    <property type="nucleotide sequence ID" value="NZ_CP054856.1"/>
</dbReference>
<dbReference type="Gene3D" id="3.90.1750.20">
    <property type="entry name" value="Putative Large Serine Recombinase, Chain B, Domain 2"/>
    <property type="match status" value="1"/>
</dbReference>
<protein>
    <submittedName>
        <fullName evidence="2">Recombinase family protein</fullName>
    </submittedName>
</protein>
<reference evidence="2 3" key="1">
    <citation type="journal article" date="2021" name="Int. J. Syst. Evol. Microbiol.">
        <title>Novosphingobium decolorationis sp. nov., an aniline blue-decolourizing bacterium isolated from East Pacific sediment.</title>
        <authorList>
            <person name="Chen X."/>
            <person name="Dong B."/>
            <person name="Chen T."/>
            <person name="Ren N."/>
            <person name="Wang J."/>
            <person name="Xu Y."/>
            <person name="Yang J."/>
            <person name="Zhu S."/>
            <person name="Chen J."/>
        </authorList>
    </citation>
    <scope>NUCLEOTIDE SEQUENCE [LARGE SCALE GENOMIC DNA]</scope>
    <source>
        <strain evidence="2 3">502str22</strain>
    </source>
</reference>
<keyword evidence="3" id="KW-1185">Reference proteome</keyword>
<dbReference type="InterPro" id="IPR050639">
    <property type="entry name" value="SSR_resolvase"/>
</dbReference>
<name>A0ABX8E558_9SPHN</name>
<evidence type="ECO:0000313" key="3">
    <source>
        <dbReference type="Proteomes" id="UP000677126"/>
    </source>
</evidence>
<evidence type="ECO:0000313" key="2">
    <source>
        <dbReference type="EMBL" id="QVM84301.1"/>
    </source>
</evidence>
<proteinExistence type="predicted"/>
<accession>A0ABX8E558</accession>
<dbReference type="InterPro" id="IPR038109">
    <property type="entry name" value="DNA_bind_recomb_sf"/>
</dbReference>
<feature type="domain" description="Recombinase" evidence="1">
    <location>
        <begin position="42"/>
        <end position="171"/>
    </location>
</feature>
<dbReference type="Proteomes" id="UP000677126">
    <property type="component" value="Chromosome"/>
</dbReference>